<comment type="caution">
    <text evidence="5">The sequence shown here is derived from an EMBL/GenBank/DDBJ whole genome shotgun (WGS) entry which is preliminary data.</text>
</comment>
<dbReference type="AlphaFoldDB" id="A0AAV2ZEZ8"/>
<evidence type="ECO:0000256" key="1">
    <source>
        <dbReference type="ARBA" id="ARBA00022723"/>
    </source>
</evidence>
<evidence type="ECO:0000256" key="3">
    <source>
        <dbReference type="SAM" id="SignalP"/>
    </source>
</evidence>
<dbReference type="GO" id="GO:0016491">
    <property type="term" value="F:oxidoreductase activity"/>
    <property type="evidence" value="ECO:0007669"/>
    <property type="project" value="InterPro"/>
</dbReference>
<keyword evidence="2" id="KW-0186">Copper</keyword>
<proteinExistence type="predicted"/>
<dbReference type="InterPro" id="IPR050316">
    <property type="entry name" value="Tyrosinase/Hemocyanin"/>
</dbReference>
<evidence type="ECO:0000259" key="4">
    <source>
        <dbReference type="Pfam" id="PF00264"/>
    </source>
</evidence>
<feature type="domain" description="Tyrosinase copper-binding" evidence="4">
    <location>
        <begin position="102"/>
        <end position="254"/>
    </location>
</feature>
<name>A0AAV2ZEZ8_9STRA</name>
<evidence type="ECO:0000313" key="6">
    <source>
        <dbReference type="Proteomes" id="UP001146120"/>
    </source>
</evidence>
<feature type="chain" id="PRO_5043416279" description="Tyrosinase copper-binding domain-containing protein" evidence="3">
    <location>
        <begin position="24"/>
        <end position="425"/>
    </location>
</feature>
<keyword evidence="6" id="KW-1185">Reference proteome</keyword>
<protein>
    <recommendedName>
        <fullName evidence="4">Tyrosinase copper-binding domain-containing protein</fullName>
    </recommendedName>
</protein>
<feature type="signal peptide" evidence="3">
    <location>
        <begin position="1"/>
        <end position="23"/>
    </location>
</feature>
<dbReference type="PANTHER" id="PTHR11474:SF126">
    <property type="entry name" value="TYROSINASE-LIKE PROTEIN TYR-1-RELATED"/>
    <property type="match status" value="1"/>
</dbReference>
<keyword evidence="3" id="KW-0732">Signal</keyword>
<evidence type="ECO:0000256" key="2">
    <source>
        <dbReference type="ARBA" id="ARBA00023008"/>
    </source>
</evidence>
<dbReference type="EMBL" id="DAKRPA010000013">
    <property type="protein sequence ID" value="DBA03992.1"/>
    <property type="molecule type" value="Genomic_DNA"/>
</dbReference>
<dbReference type="PANTHER" id="PTHR11474">
    <property type="entry name" value="TYROSINASE FAMILY MEMBER"/>
    <property type="match status" value="1"/>
</dbReference>
<accession>A0AAV2ZEZ8</accession>
<sequence>MKIARILSSVTLALGLMLAPTAASSVSDGPRRLAGGNAACGSQRVRKAWVDMSSGEQSLYVQALQEGLKRGIVEDFAAIHVEDLGSDQAHHSALRDMDPKFACVTLPYYDVHSAYADSAAGKCSSMFDCSPIFNGIGGSPQGSKGSVQVNGIPADGVVYNGAPFDAMCDDNNQCGLTVRNDLTQRPVPSGAGFTTFMDLVTRSQDFATFLEGIQFGLHNDVHNAIGGIMTTFASPRDVVFYSWHSAIDMFLHVYHTCRFGVPVTEAQAQSSLEAFSQAFQSCGGITGVDANTKIVMRIRYNGQMIDAADHPTLGKYLAYVGDVMGQYGDITKLDDYSYTYQVSSIYQKRLLGNKNICKQPHWLLSSHIASNGAPLYTTPSAGMPFTCTEPFEPCGLPPMPLKIGEQSNMLLHLPAAESAYAECTS</sequence>
<reference evidence="5" key="2">
    <citation type="journal article" date="2023" name="Microbiol Resour">
        <title>Decontamination and Annotation of the Draft Genome Sequence of the Oomycete Lagenidium giganteum ARSEF 373.</title>
        <authorList>
            <person name="Morgan W.R."/>
            <person name="Tartar A."/>
        </authorList>
    </citation>
    <scope>NUCLEOTIDE SEQUENCE</scope>
    <source>
        <strain evidence="5">ARSEF 373</strain>
    </source>
</reference>
<reference evidence="5" key="1">
    <citation type="submission" date="2022-11" db="EMBL/GenBank/DDBJ databases">
        <authorList>
            <person name="Morgan W.R."/>
            <person name="Tartar A."/>
        </authorList>
    </citation>
    <scope>NUCLEOTIDE SEQUENCE</scope>
    <source>
        <strain evidence="5">ARSEF 373</strain>
    </source>
</reference>
<organism evidence="5 6">
    <name type="scientific">Lagenidium giganteum</name>
    <dbReference type="NCBI Taxonomy" id="4803"/>
    <lineage>
        <taxon>Eukaryota</taxon>
        <taxon>Sar</taxon>
        <taxon>Stramenopiles</taxon>
        <taxon>Oomycota</taxon>
        <taxon>Peronosporomycetes</taxon>
        <taxon>Pythiales</taxon>
        <taxon>Pythiaceae</taxon>
    </lineage>
</organism>
<dbReference type="InterPro" id="IPR002227">
    <property type="entry name" value="Tyrosinase_Cu-bd"/>
</dbReference>
<dbReference type="SUPFAM" id="SSF48056">
    <property type="entry name" value="Di-copper centre-containing domain"/>
    <property type="match status" value="1"/>
</dbReference>
<dbReference type="InterPro" id="IPR008922">
    <property type="entry name" value="Di-copper_centre_dom_sf"/>
</dbReference>
<dbReference type="Proteomes" id="UP001146120">
    <property type="component" value="Unassembled WGS sequence"/>
</dbReference>
<keyword evidence="1" id="KW-0479">Metal-binding</keyword>
<gene>
    <name evidence="5" type="ORF">N0F65_010645</name>
</gene>
<dbReference type="GO" id="GO:0046872">
    <property type="term" value="F:metal ion binding"/>
    <property type="evidence" value="ECO:0007669"/>
    <property type="project" value="UniProtKB-KW"/>
</dbReference>
<dbReference type="Pfam" id="PF00264">
    <property type="entry name" value="Tyrosinase"/>
    <property type="match status" value="1"/>
</dbReference>
<evidence type="ECO:0000313" key="5">
    <source>
        <dbReference type="EMBL" id="DBA03992.1"/>
    </source>
</evidence>
<dbReference type="Gene3D" id="1.10.1280.10">
    <property type="entry name" value="Di-copper center containing domain from catechol oxidase"/>
    <property type="match status" value="1"/>
</dbReference>